<dbReference type="GO" id="GO:0016491">
    <property type="term" value="F:oxidoreductase activity"/>
    <property type="evidence" value="ECO:0007669"/>
    <property type="project" value="UniProtKB-KW"/>
</dbReference>
<name>W3XPY6_PESFW</name>
<keyword evidence="4" id="KW-0812">Transmembrane</keyword>
<dbReference type="AlphaFoldDB" id="W3XPY6"/>
<evidence type="ECO:0000256" key="2">
    <source>
        <dbReference type="ARBA" id="ARBA00023002"/>
    </source>
</evidence>
<dbReference type="Pfam" id="PF11807">
    <property type="entry name" value="UstYa"/>
    <property type="match status" value="1"/>
</dbReference>
<evidence type="ECO:0000256" key="1">
    <source>
        <dbReference type="ARBA" id="ARBA00004685"/>
    </source>
</evidence>
<proteinExistence type="inferred from homology"/>
<dbReference type="Proteomes" id="UP000030651">
    <property type="component" value="Unassembled WGS sequence"/>
</dbReference>
<keyword evidence="2" id="KW-0560">Oxidoreductase</keyword>
<gene>
    <name evidence="5" type="ORF">PFICI_01946</name>
</gene>
<keyword evidence="6" id="KW-1185">Reference proteome</keyword>
<comment type="similarity">
    <text evidence="3">Belongs to the ustYa family.</text>
</comment>
<dbReference type="OMA" id="HECRSWH"/>
<protein>
    <recommendedName>
        <fullName evidence="7">Tat pathway signal sequence</fullName>
    </recommendedName>
</protein>
<keyword evidence="4" id="KW-0472">Membrane</keyword>
<sequence length="256" mass="28565">MFGSVIHKTGTASIYSQYHKVTSADDDISQEFSGNHENRGFFKHFLSKRWAIWAVVLLLGSALIVIWAIQGFNNAEVFLPNLQTVVIHFEANDIFMAMPSPESDAAWDNLMPDGRGFVLVDDPQQYNLRAGIPTDGGPDRYGVSMFHQLHCLGLIRDGYYSALNHQDPTIIGIKTSTDESALRHHGEHIGHCFDYIRQAIMCNADMTLEWAEVSPSGKVLASVDGWGIPHTCRSWDDAVEWTLKHKAPSTNHTGII</sequence>
<dbReference type="InParanoid" id="W3XPY6"/>
<dbReference type="OrthoDB" id="3687641at2759"/>
<dbReference type="EMBL" id="KI912109">
    <property type="protein sequence ID" value="ETS88118.1"/>
    <property type="molecule type" value="Genomic_DNA"/>
</dbReference>
<feature type="transmembrane region" description="Helical" evidence="4">
    <location>
        <begin position="50"/>
        <end position="69"/>
    </location>
</feature>
<dbReference type="GO" id="GO:0043386">
    <property type="term" value="P:mycotoxin biosynthetic process"/>
    <property type="evidence" value="ECO:0007669"/>
    <property type="project" value="InterPro"/>
</dbReference>
<reference evidence="6" key="1">
    <citation type="journal article" date="2015" name="BMC Genomics">
        <title>Genomic and transcriptomic analysis of the endophytic fungus Pestalotiopsis fici reveals its lifestyle and high potential for synthesis of natural products.</title>
        <authorList>
            <person name="Wang X."/>
            <person name="Zhang X."/>
            <person name="Liu L."/>
            <person name="Xiang M."/>
            <person name="Wang W."/>
            <person name="Sun X."/>
            <person name="Che Y."/>
            <person name="Guo L."/>
            <person name="Liu G."/>
            <person name="Guo L."/>
            <person name="Wang C."/>
            <person name="Yin W.B."/>
            <person name="Stadler M."/>
            <person name="Zhang X."/>
            <person name="Liu X."/>
        </authorList>
    </citation>
    <scope>NUCLEOTIDE SEQUENCE [LARGE SCALE GENOMIC DNA]</scope>
    <source>
        <strain evidence="6">W106-1 / CGMCC3.15140</strain>
    </source>
</reference>
<accession>W3XPY6</accession>
<evidence type="ECO:0000256" key="3">
    <source>
        <dbReference type="ARBA" id="ARBA00035112"/>
    </source>
</evidence>
<dbReference type="KEGG" id="pfy:PFICI_01946"/>
<dbReference type="PANTHER" id="PTHR33365:SF11">
    <property type="entry name" value="TAT PATHWAY SIGNAL SEQUENCE"/>
    <property type="match status" value="1"/>
</dbReference>
<evidence type="ECO:0000313" key="6">
    <source>
        <dbReference type="Proteomes" id="UP000030651"/>
    </source>
</evidence>
<comment type="pathway">
    <text evidence="1">Mycotoxin biosynthesis.</text>
</comment>
<evidence type="ECO:0000256" key="4">
    <source>
        <dbReference type="SAM" id="Phobius"/>
    </source>
</evidence>
<organism evidence="5 6">
    <name type="scientific">Pestalotiopsis fici (strain W106-1 / CGMCC3.15140)</name>
    <dbReference type="NCBI Taxonomy" id="1229662"/>
    <lineage>
        <taxon>Eukaryota</taxon>
        <taxon>Fungi</taxon>
        <taxon>Dikarya</taxon>
        <taxon>Ascomycota</taxon>
        <taxon>Pezizomycotina</taxon>
        <taxon>Sordariomycetes</taxon>
        <taxon>Xylariomycetidae</taxon>
        <taxon>Amphisphaeriales</taxon>
        <taxon>Sporocadaceae</taxon>
        <taxon>Pestalotiopsis</taxon>
    </lineage>
</organism>
<dbReference type="InterPro" id="IPR021765">
    <property type="entry name" value="UstYa-like"/>
</dbReference>
<keyword evidence="4" id="KW-1133">Transmembrane helix</keyword>
<evidence type="ECO:0008006" key="7">
    <source>
        <dbReference type="Google" id="ProtNLM"/>
    </source>
</evidence>
<dbReference type="PANTHER" id="PTHR33365">
    <property type="entry name" value="YALI0B05434P"/>
    <property type="match status" value="1"/>
</dbReference>
<dbReference type="RefSeq" id="XP_007828718.1">
    <property type="nucleotide sequence ID" value="XM_007830527.1"/>
</dbReference>
<dbReference type="eggNOG" id="ENOG502SNCH">
    <property type="taxonomic scope" value="Eukaryota"/>
</dbReference>
<dbReference type="GeneID" id="19266959"/>
<dbReference type="HOGENOM" id="CLU_042941_4_2_1"/>
<evidence type="ECO:0000313" key="5">
    <source>
        <dbReference type="EMBL" id="ETS88118.1"/>
    </source>
</evidence>